<name>A0A4U6WCB5_SETVI</name>
<dbReference type="Gramene" id="TKW38629">
    <property type="protein sequence ID" value="TKW38629"/>
    <property type="gene ID" value="SEVIR_1G127900v2"/>
</dbReference>
<accession>A0A4U6WCB5</accession>
<evidence type="ECO:0000313" key="2">
    <source>
        <dbReference type="EMBL" id="TKW38629.1"/>
    </source>
</evidence>
<organism evidence="2 3">
    <name type="scientific">Setaria viridis</name>
    <name type="common">Green bristlegrass</name>
    <name type="synonym">Setaria italica subsp. viridis</name>
    <dbReference type="NCBI Taxonomy" id="4556"/>
    <lineage>
        <taxon>Eukaryota</taxon>
        <taxon>Viridiplantae</taxon>
        <taxon>Streptophyta</taxon>
        <taxon>Embryophyta</taxon>
        <taxon>Tracheophyta</taxon>
        <taxon>Spermatophyta</taxon>
        <taxon>Magnoliopsida</taxon>
        <taxon>Liliopsida</taxon>
        <taxon>Poales</taxon>
        <taxon>Poaceae</taxon>
        <taxon>PACMAD clade</taxon>
        <taxon>Panicoideae</taxon>
        <taxon>Panicodae</taxon>
        <taxon>Paniceae</taxon>
        <taxon>Cenchrinae</taxon>
        <taxon>Setaria</taxon>
    </lineage>
</organism>
<sequence>MTTSSARSSTYLIRAVVVSKCWLHHASDPTFLRRFIDLNPPRFLGFYLTSLSHHQRRLADVVPMLPQPPKLTSITTRRNDFRRGCFNLNGYEGPTLRTVDCRNGRVFISLYHPAEYKFTRGVHTPLHCQGSDNVWHMLFSARTQLNCFAPRSPNNLIVEDKFYVAATRTSILVLDLTSSSYPTIDLLDGVLNKGNTVLSRANDSGVYLVHLKELQRSIWLLRGTNGSMGDRSLVDTIFLRDMCANLGAVGDNAEFAFLDMGQCILYLDVRSRALRNVYEKNEYYDSDGCWIRPYMMSWPPIFPVLKE</sequence>
<proteinExistence type="predicted"/>
<dbReference type="InterPro" id="IPR056594">
    <property type="entry name" value="AT5G49610-like_b-prop"/>
</dbReference>
<dbReference type="OMA" id="NCFAPRS"/>
<gene>
    <name evidence="2" type="ORF">SEVIR_1G127900v2</name>
</gene>
<dbReference type="Proteomes" id="UP000298652">
    <property type="component" value="Chromosome 1"/>
</dbReference>
<feature type="domain" description="F-box protein AT5G49610-like beta-propeller" evidence="1">
    <location>
        <begin position="132"/>
        <end position="302"/>
    </location>
</feature>
<dbReference type="PANTHER" id="PTHR33207">
    <property type="entry name" value="F-BOX DOMAIN CONTAINING PROTEIN-RELATED"/>
    <property type="match status" value="1"/>
</dbReference>
<evidence type="ECO:0000313" key="3">
    <source>
        <dbReference type="Proteomes" id="UP000298652"/>
    </source>
</evidence>
<keyword evidence="3" id="KW-1185">Reference proteome</keyword>
<dbReference type="AlphaFoldDB" id="A0A4U6WCB5"/>
<protein>
    <recommendedName>
        <fullName evidence="1">F-box protein AT5G49610-like beta-propeller domain-containing protein</fullName>
    </recommendedName>
</protein>
<dbReference type="EMBL" id="CM016552">
    <property type="protein sequence ID" value="TKW38629.1"/>
    <property type="molecule type" value="Genomic_DNA"/>
</dbReference>
<evidence type="ECO:0000259" key="1">
    <source>
        <dbReference type="Pfam" id="PF23635"/>
    </source>
</evidence>
<reference evidence="2" key="1">
    <citation type="submission" date="2019-03" db="EMBL/GenBank/DDBJ databases">
        <title>WGS assembly of Setaria viridis.</title>
        <authorList>
            <person name="Huang P."/>
            <person name="Jenkins J."/>
            <person name="Grimwood J."/>
            <person name="Barry K."/>
            <person name="Healey A."/>
            <person name="Mamidi S."/>
            <person name="Sreedasyam A."/>
            <person name="Shu S."/>
            <person name="Feldman M."/>
            <person name="Wu J."/>
            <person name="Yu Y."/>
            <person name="Chen C."/>
            <person name="Johnson J."/>
            <person name="Rokhsar D."/>
            <person name="Baxter I."/>
            <person name="Schmutz J."/>
            <person name="Brutnell T."/>
            <person name="Kellogg E."/>
        </authorList>
    </citation>
    <scope>NUCLEOTIDE SEQUENCE [LARGE SCALE GENOMIC DNA]</scope>
</reference>
<dbReference type="Pfam" id="PF23635">
    <property type="entry name" value="Beta-prop_AT5G49610-like"/>
    <property type="match status" value="1"/>
</dbReference>